<feature type="transmembrane region" description="Helical" evidence="2">
    <location>
        <begin position="6"/>
        <end position="30"/>
    </location>
</feature>
<feature type="region of interest" description="Disordered" evidence="1">
    <location>
        <begin position="62"/>
        <end position="141"/>
    </location>
</feature>
<reference evidence="3" key="1">
    <citation type="submission" date="2020-04" db="EMBL/GenBank/DDBJ databases">
        <authorList>
            <person name="Neveu A P."/>
        </authorList>
    </citation>
    <scope>NUCLEOTIDE SEQUENCE</scope>
    <source>
        <tissue evidence="3">Whole embryo</tissue>
    </source>
</reference>
<feature type="region of interest" description="Disordered" evidence="1">
    <location>
        <begin position="245"/>
        <end position="279"/>
    </location>
</feature>
<feature type="compositionally biased region" description="Polar residues" evidence="1">
    <location>
        <begin position="130"/>
        <end position="141"/>
    </location>
</feature>
<dbReference type="AlphaFoldDB" id="A0A6F9DJ62"/>
<name>A0A6F9DJ62_9ASCI</name>
<evidence type="ECO:0000256" key="1">
    <source>
        <dbReference type="SAM" id="MobiDB-lite"/>
    </source>
</evidence>
<keyword evidence="2" id="KW-0812">Transmembrane</keyword>
<protein>
    <submittedName>
        <fullName evidence="3">Uncharacterized protein LOC100186243</fullName>
    </submittedName>
</protein>
<organism evidence="3">
    <name type="scientific">Phallusia mammillata</name>
    <dbReference type="NCBI Taxonomy" id="59560"/>
    <lineage>
        <taxon>Eukaryota</taxon>
        <taxon>Metazoa</taxon>
        <taxon>Chordata</taxon>
        <taxon>Tunicata</taxon>
        <taxon>Ascidiacea</taxon>
        <taxon>Phlebobranchia</taxon>
        <taxon>Ascidiidae</taxon>
        <taxon>Phallusia</taxon>
    </lineage>
</organism>
<proteinExistence type="evidence at transcript level"/>
<keyword evidence="2" id="KW-0472">Membrane</keyword>
<gene>
    <name evidence="3" type="primary">LOC100186243</name>
</gene>
<sequence length="279" mass="31271">MLPDGAVVGIVLGCVFVTNAISVAVTWFLAKRHYLKKQTPTEERVYDLPPDSVYPLQQAQTTTATNDHPRMLPIATGPRSPASNGRPSPGHDESRGFQNHMFYDDTTNTPQPKKRTTSQSNDVSIRPVVTQGNSITSPSPSIVATSKINLAPVQKPPRKWSRSVEDLTQQGKDVEGEDHYITYQTEDRHRERAMSLGQDLERQHMQTVSQAIKERSRPPVEAISDSDSDYEHLVDEHPKIEIKEDVMPHNHGSPQTGSYVAAQKPQILPKPKRMQENRI</sequence>
<keyword evidence="2" id="KW-1133">Transmembrane helix</keyword>
<dbReference type="EMBL" id="LR787131">
    <property type="protein sequence ID" value="CAB3262993.1"/>
    <property type="molecule type" value="mRNA"/>
</dbReference>
<feature type="compositionally biased region" description="Polar residues" evidence="1">
    <location>
        <begin position="105"/>
        <end position="123"/>
    </location>
</feature>
<evidence type="ECO:0000313" key="3">
    <source>
        <dbReference type="EMBL" id="CAB3262993.1"/>
    </source>
</evidence>
<feature type="region of interest" description="Disordered" evidence="1">
    <location>
        <begin position="209"/>
        <end position="231"/>
    </location>
</feature>
<evidence type="ECO:0000256" key="2">
    <source>
        <dbReference type="SAM" id="Phobius"/>
    </source>
</evidence>
<accession>A0A6F9DJ62</accession>